<dbReference type="Pfam" id="PF14064">
    <property type="entry name" value="HmuY"/>
    <property type="match status" value="1"/>
</dbReference>
<comment type="caution">
    <text evidence="2">The sequence shown here is derived from an EMBL/GenBank/DDBJ whole genome shotgun (WGS) entry which is preliminary data.</text>
</comment>
<dbReference type="PROSITE" id="PS51257">
    <property type="entry name" value="PROKAR_LIPOPROTEIN"/>
    <property type="match status" value="1"/>
</dbReference>
<feature type="signal peptide" evidence="1">
    <location>
        <begin position="1"/>
        <end position="20"/>
    </location>
</feature>
<accession>A0A095ZIL8</accession>
<proteinExistence type="predicted"/>
<feature type="chain" id="PRO_5001922896" description="Lipoprotein" evidence="1">
    <location>
        <begin position="21"/>
        <end position="131"/>
    </location>
</feature>
<gene>
    <name evidence="2" type="ORF">HMPREF2137_07160</name>
</gene>
<name>A0A095ZIL8_9BACT</name>
<evidence type="ECO:0000313" key="2">
    <source>
        <dbReference type="EMBL" id="KGF34563.1"/>
    </source>
</evidence>
<organism evidence="2 3">
    <name type="scientific">Hoylesella buccalis DNF00853</name>
    <dbReference type="NCBI Taxonomy" id="1401074"/>
    <lineage>
        <taxon>Bacteria</taxon>
        <taxon>Pseudomonadati</taxon>
        <taxon>Bacteroidota</taxon>
        <taxon>Bacteroidia</taxon>
        <taxon>Bacteroidales</taxon>
        <taxon>Prevotellaceae</taxon>
        <taxon>Hoylesella</taxon>
    </lineage>
</organism>
<dbReference type="Proteomes" id="UP000029556">
    <property type="component" value="Unassembled WGS sequence"/>
</dbReference>
<keyword evidence="1" id="KW-0732">Signal</keyword>
<evidence type="ECO:0008006" key="4">
    <source>
        <dbReference type="Google" id="ProtNLM"/>
    </source>
</evidence>
<reference evidence="2 3" key="1">
    <citation type="submission" date="2014-07" db="EMBL/GenBank/DDBJ databases">
        <authorList>
            <person name="McCorrison J."/>
            <person name="Sanka R."/>
            <person name="Torralba M."/>
            <person name="Gillis M."/>
            <person name="Haft D.H."/>
            <person name="Methe B."/>
            <person name="Sutton G."/>
            <person name="Nelson K.E."/>
        </authorList>
    </citation>
    <scope>NUCLEOTIDE SEQUENCE [LARGE SCALE GENOMIC DNA]</scope>
    <source>
        <strain evidence="2 3">DNF00853</strain>
    </source>
</reference>
<dbReference type="InterPro" id="IPR025921">
    <property type="entry name" value="HmuY"/>
</dbReference>
<evidence type="ECO:0000256" key="1">
    <source>
        <dbReference type="SAM" id="SignalP"/>
    </source>
</evidence>
<sequence length="131" mass="14358">MKRICLWMLAGMMLLLAGCATEDAVGRGVQDVSLTVDDVPNRWTYVSLSAHEVVGSSSLGDTHEDALWMLRTDWDIAFCNGMIRTNSGSSGKGKGGITWTPVDYDDIENLRAPSYQTDARQTVTVKSVEIE</sequence>
<dbReference type="OrthoDB" id="1004781at2"/>
<dbReference type="AlphaFoldDB" id="A0A095ZIL8"/>
<protein>
    <recommendedName>
        <fullName evidence="4">Lipoprotein</fullName>
    </recommendedName>
</protein>
<dbReference type="RefSeq" id="WP_036873032.1">
    <property type="nucleotide sequence ID" value="NZ_JRNN01000066.1"/>
</dbReference>
<dbReference type="EMBL" id="JRNN01000066">
    <property type="protein sequence ID" value="KGF34563.1"/>
    <property type="molecule type" value="Genomic_DNA"/>
</dbReference>
<evidence type="ECO:0000313" key="3">
    <source>
        <dbReference type="Proteomes" id="UP000029556"/>
    </source>
</evidence>